<protein>
    <submittedName>
        <fullName evidence="8">Bifunctional protein aas</fullName>
    </submittedName>
</protein>
<keyword evidence="5 6" id="KW-0472">Membrane</keyword>
<proteinExistence type="inferred from homology"/>
<accession>A0A0M6XZ39</accession>
<dbReference type="Gene3D" id="3.40.50.12780">
    <property type="entry name" value="N-terminal domain of ligase-like"/>
    <property type="match status" value="1"/>
</dbReference>
<dbReference type="InterPro" id="IPR011701">
    <property type="entry name" value="MFS"/>
</dbReference>
<keyword evidence="2" id="KW-0436">Ligase</keyword>
<dbReference type="Proteomes" id="UP000048926">
    <property type="component" value="Unassembled WGS sequence"/>
</dbReference>
<feature type="transmembrane region" description="Helical" evidence="6">
    <location>
        <begin position="337"/>
        <end position="360"/>
    </location>
</feature>
<evidence type="ECO:0000256" key="1">
    <source>
        <dbReference type="ARBA" id="ARBA00006432"/>
    </source>
</evidence>
<feature type="domain" description="Phospholipid/glycerol acyltransferase" evidence="7">
    <location>
        <begin position="456"/>
        <end position="566"/>
    </location>
</feature>
<feature type="transmembrane region" description="Helical" evidence="6">
    <location>
        <begin position="403"/>
        <end position="422"/>
    </location>
</feature>
<dbReference type="CDD" id="cd06173">
    <property type="entry name" value="MFS_MefA_like"/>
    <property type="match status" value="1"/>
</dbReference>
<sequence length="1139" mass="121600">MSASLMTSRRFAPLFWTQFFSAFNDNFLKNALVFLVLFQVGGHGADGGNTGVLITLAGAVFIAPFLFLSALGGELADKFDKARIARATKLAEIAGAGLAVTGMALSSLPILFAALFVFGSMSALFSPVKYGLLPDHLPASNLPRANAWIEAGTFLAILGGTISAGLLFSTGAPTLIFAPVMIALALACYGLSRQIPSAPAAAPHLTIDWNLATSTWCVVRDLAADRRLFLVAMMNAWFWLIGAMVLAVLPLMVKTFLGGEEIAVTYFLTVFAVSIGIGSAIAAWLLAGRVVLLPAPVGTLLLALFCLDAALTLAGLPATATASGLREFLTHEGVIRLSVDMAGLAISGALLVVPTFTALQTWAKPQVRARRIAASNALGAALMTVGGLLLAGAQKLGFSVPAIFLALAGLNLVAAIVMLKILPTNPMRDAISILYRAIFRMEVKGLENLEKAGEAPILALNHVSLLDAGLALTLTDKKPSFAIDYDIARRWWVKPFLRLANALPINPSKPMATRALIKVVNSGEPMVIFPEGRLTVTGSLMKVYDGAAMVADKTGAMIVPIRIDGLEKTPFSYLNPSQIRKRLFPKVKVTIMEPTRLDLDDELRGRQRRAAAGAKLYSVMSELMFETSLTEDVTILEKVIATAEEYGYGKLAVEDPVSGKLNAGKLLTGVSVLGRKLLRHTGGEDTLGIMLPNANGAAVTVLATMSAGKVPAMINFTAGQENILAACRAADVRTLLSSRAFVKQARLEQLASNLEDHVRIIWLEDLRSEIGLMDKIRGLLTKSRPLVHRQADDTAVILFTSGSEGTPKGVVLTHRNILSNATQAAARIDFTPNDKVFNVLPMFHSFGLTAGTILPLISGVPVYLYPSPLHYRIVPELIYTSNATILFGTDTFLNGYARVAHAYDFRSLRYCFAGAEPVKPSTRQIYQERFGLRVLEGYGVTETAPVIALNTPMYNRPGTVGKLMPGMKARLEPVPGVETGGRLHVSGPNVMVGYLKAENPGVVEPLVDGWHDTGDIVEIDDDGYIIIKGRAKRFAKIAGEMVSLSAVEALAGQIWPQHLSAVAAIKDARKGEKLVLVTENPDADRAAFVEGAKARGAQDLMIPAEVRVVSKVPVLGSGKLDFAAVAKLVKDGSELGEAA</sequence>
<organism evidence="8 9">
    <name type="scientific">Roseibium aggregatum</name>
    <dbReference type="NCBI Taxonomy" id="187304"/>
    <lineage>
        <taxon>Bacteria</taxon>
        <taxon>Pseudomonadati</taxon>
        <taxon>Pseudomonadota</taxon>
        <taxon>Alphaproteobacteria</taxon>
        <taxon>Hyphomicrobiales</taxon>
        <taxon>Stappiaceae</taxon>
        <taxon>Roseibium</taxon>
    </lineage>
</organism>
<dbReference type="SMART" id="SM00563">
    <property type="entry name" value="PlsC"/>
    <property type="match status" value="1"/>
</dbReference>
<dbReference type="GO" id="GO:0031956">
    <property type="term" value="F:medium-chain fatty acid-CoA ligase activity"/>
    <property type="evidence" value="ECO:0007669"/>
    <property type="project" value="TreeGrafter"/>
</dbReference>
<feature type="transmembrane region" description="Helical" evidence="6">
    <location>
        <begin position="175"/>
        <end position="192"/>
    </location>
</feature>
<evidence type="ECO:0000256" key="6">
    <source>
        <dbReference type="SAM" id="Phobius"/>
    </source>
</evidence>
<dbReference type="CDD" id="cd07989">
    <property type="entry name" value="LPLAT_AGPAT-like"/>
    <property type="match status" value="1"/>
</dbReference>
<dbReference type="Gene3D" id="1.20.1250.20">
    <property type="entry name" value="MFS general substrate transporter like domains"/>
    <property type="match status" value="1"/>
</dbReference>
<reference evidence="9" key="1">
    <citation type="submission" date="2015-07" db="EMBL/GenBank/DDBJ databases">
        <authorList>
            <person name="Rodrigo-Torres Lidia"/>
            <person name="Arahal R.David."/>
        </authorList>
    </citation>
    <scope>NUCLEOTIDE SEQUENCE [LARGE SCALE GENOMIC DNA]</scope>
    <source>
        <strain evidence="9">CECT 4801</strain>
    </source>
</reference>
<evidence type="ECO:0000313" key="8">
    <source>
        <dbReference type="EMBL" id="CTQ42562.1"/>
    </source>
</evidence>
<dbReference type="Pfam" id="PF07690">
    <property type="entry name" value="MFS_1"/>
    <property type="match status" value="1"/>
</dbReference>
<dbReference type="SUPFAM" id="SSF56801">
    <property type="entry name" value="Acetyl-CoA synthetase-like"/>
    <property type="match status" value="1"/>
</dbReference>
<dbReference type="STRING" id="187304.B0E33_25175"/>
<evidence type="ECO:0000256" key="2">
    <source>
        <dbReference type="ARBA" id="ARBA00022598"/>
    </source>
</evidence>
<dbReference type="NCBIfam" id="NF005291">
    <property type="entry name" value="PRK06814.1"/>
    <property type="match status" value="1"/>
</dbReference>
<dbReference type="GO" id="GO:0006631">
    <property type="term" value="P:fatty acid metabolic process"/>
    <property type="evidence" value="ECO:0007669"/>
    <property type="project" value="TreeGrafter"/>
</dbReference>
<dbReference type="PANTHER" id="PTHR43201">
    <property type="entry name" value="ACYL-COA SYNTHETASE"/>
    <property type="match status" value="1"/>
</dbReference>
<dbReference type="InterPro" id="IPR036259">
    <property type="entry name" value="MFS_trans_sf"/>
</dbReference>
<dbReference type="Gene3D" id="3.30.300.30">
    <property type="match status" value="1"/>
</dbReference>
<evidence type="ECO:0000256" key="3">
    <source>
        <dbReference type="ARBA" id="ARBA00022692"/>
    </source>
</evidence>
<dbReference type="InterPro" id="IPR000873">
    <property type="entry name" value="AMP-dep_synth/lig_dom"/>
</dbReference>
<dbReference type="InterPro" id="IPR020845">
    <property type="entry name" value="AMP-binding_CS"/>
</dbReference>
<feature type="transmembrane region" description="Helical" evidence="6">
    <location>
        <begin position="263"/>
        <end position="287"/>
    </location>
</feature>
<keyword evidence="9" id="KW-1185">Reference proteome</keyword>
<dbReference type="EMBL" id="CXST01000001">
    <property type="protein sequence ID" value="CTQ42562.1"/>
    <property type="molecule type" value="Genomic_DNA"/>
</dbReference>
<dbReference type="SUPFAM" id="SSF103473">
    <property type="entry name" value="MFS general substrate transporter"/>
    <property type="match status" value="1"/>
</dbReference>
<name>A0A0M6XZ39_9HYPH</name>
<evidence type="ECO:0000313" key="9">
    <source>
        <dbReference type="Proteomes" id="UP000048926"/>
    </source>
</evidence>
<gene>
    <name evidence="8" type="primary">aas</name>
    <name evidence="8" type="ORF">LAL4801_00993</name>
</gene>
<dbReference type="InterPro" id="IPR045851">
    <property type="entry name" value="AMP-bd_C_sf"/>
</dbReference>
<evidence type="ECO:0000256" key="4">
    <source>
        <dbReference type="ARBA" id="ARBA00022989"/>
    </source>
</evidence>
<keyword evidence="3 6" id="KW-0812">Transmembrane</keyword>
<feature type="transmembrane region" description="Helical" evidence="6">
    <location>
        <begin position="93"/>
        <end position="125"/>
    </location>
</feature>
<evidence type="ECO:0000259" key="7">
    <source>
        <dbReference type="SMART" id="SM00563"/>
    </source>
</evidence>
<dbReference type="PROSITE" id="PS00455">
    <property type="entry name" value="AMP_BINDING"/>
    <property type="match status" value="1"/>
</dbReference>
<dbReference type="Pfam" id="PF00501">
    <property type="entry name" value="AMP-binding"/>
    <property type="match status" value="1"/>
</dbReference>
<dbReference type="InterPro" id="IPR002123">
    <property type="entry name" value="Plipid/glycerol_acylTrfase"/>
</dbReference>
<dbReference type="GO" id="GO:0016746">
    <property type="term" value="F:acyltransferase activity"/>
    <property type="evidence" value="ECO:0007669"/>
    <property type="project" value="InterPro"/>
</dbReference>
<feature type="transmembrane region" description="Helical" evidence="6">
    <location>
        <begin position="52"/>
        <end position="72"/>
    </location>
</feature>
<comment type="similarity">
    <text evidence="1">Belongs to the ATP-dependent AMP-binding enzyme family.</text>
</comment>
<dbReference type="GO" id="GO:0022857">
    <property type="term" value="F:transmembrane transporter activity"/>
    <property type="evidence" value="ECO:0007669"/>
    <property type="project" value="InterPro"/>
</dbReference>
<dbReference type="AlphaFoldDB" id="A0A0M6XZ39"/>
<dbReference type="RefSeq" id="WP_055654591.1">
    <property type="nucleotide sequence ID" value="NZ_CXST01000001.1"/>
</dbReference>
<dbReference type="OrthoDB" id="6187882at2"/>
<feature type="transmembrane region" description="Helical" evidence="6">
    <location>
        <begin position="372"/>
        <end position="391"/>
    </location>
</feature>
<feature type="transmembrane region" description="Helical" evidence="6">
    <location>
        <begin position="228"/>
        <end position="251"/>
    </location>
</feature>
<dbReference type="Pfam" id="PF01553">
    <property type="entry name" value="Acyltransferase"/>
    <property type="match status" value="1"/>
</dbReference>
<dbReference type="SUPFAM" id="SSF69593">
    <property type="entry name" value="Glycerol-3-phosphate (1)-acyltransferase"/>
    <property type="match status" value="1"/>
</dbReference>
<dbReference type="PANTHER" id="PTHR43201:SF5">
    <property type="entry name" value="MEDIUM-CHAIN ACYL-COA LIGASE ACSF2, MITOCHONDRIAL"/>
    <property type="match status" value="1"/>
</dbReference>
<dbReference type="InterPro" id="IPR042099">
    <property type="entry name" value="ANL_N_sf"/>
</dbReference>
<evidence type="ECO:0000256" key="5">
    <source>
        <dbReference type="ARBA" id="ARBA00023136"/>
    </source>
</evidence>
<feature type="transmembrane region" description="Helical" evidence="6">
    <location>
        <begin position="293"/>
        <end position="316"/>
    </location>
</feature>
<keyword evidence="4 6" id="KW-1133">Transmembrane helix</keyword>